<dbReference type="Gene3D" id="1.20.1070.10">
    <property type="entry name" value="Rhodopsin 7-helix transmembrane proteins"/>
    <property type="match status" value="1"/>
</dbReference>
<comment type="similarity">
    <text evidence="2">Belongs to the G-protein coupled receptor 1 family.</text>
</comment>
<evidence type="ECO:0000256" key="12">
    <source>
        <dbReference type="SAM" id="Phobius"/>
    </source>
</evidence>
<dbReference type="PROSITE" id="PS50262">
    <property type="entry name" value="G_PROTEIN_RECEP_F1_2"/>
    <property type="match status" value="1"/>
</dbReference>
<keyword evidence="5 12" id="KW-0812">Transmembrane</keyword>
<dbReference type="GO" id="GO:0016500">
    <property type="term" value="F:protein-hormone receptor activity"/>
    <property type="evidence" value="ECO:0007669"/>
    <property type="project" value="InterPro"/>
</dbReference>
<dbReference type="InterPro" id="IPR002131">
    <property type="entry name" value="Gphrmn_rcpt_fam"/>
</dbReference>
<evidence type="ECO:0000313" key="14">
    <source>
        <dbReference type="EMBL" id="KAK7590608.1"/>
    </source>
</evidence>
<accession>A0AAN9TFU4</accession>
<dbReference type="PRINTS" id="PR00373">
    <property type="entry name" value="GLYCHORMONER"/>
</dbReference>
<feature type="transmembrane region" description="Helical" evidence="12">
    <location>
        <begin position="428"/>
        <end position="449"/>
    </location>
</feature>
<feature type="transmembrane region" description="Helical" evidence="12">
    <location>
        <begin position="512"/>
        <end position="535"/>
    </location>
</feature>
<dbReference type="SUPFAM" id="SSF52058">
    <property type="entry name" value="L domain-like"/>
    <property type="match status" value="1"/>
</dbReference>
<sequence>MFYLKQYVFYVNLIFFSNKIVDLNACNCYRDENFGNLTCLQCACSGEDENTPSNNCSHFLSISKAPVLTKLPLDILEKNVSRLKTIEITKTGLEHIPQIRSTHVLDTINLEENLIKRIGSNNVVVQAIELSIEYNKLEIVEPWAFNNSRISRISLRGNWNLQSLPEETFYGLDGLKTLDLSETSISKIPSTGLEQLEVLRIIGTKSMKTIPSVYYFKNLAKAELTFPFHCCAFSLPERHDAKKYALFSVFSNLMHPICKIYENQRDNENSVNTEDEEWYDSPVTPTSNSYISFIEIQKHSLFPPLEANISKEQALAFCSSYRYRRKPVDCLPQPDAFNPCEDVMGYKWLRVCVWIVVLIGFMGNASVLVVNASKLREMTVQSLLILNLAFADMCMATFLLLIAIQDLISKNNYFNYAYDWQQGMGCKTAGFLTIFSSQLSIFTLCFLTIERWFTIKKALYAQKLSLLKTIYFVGCGWIFSLLMAALPLSGISSYSTTSLCLPMDVSTIKAKAYVLFLLSVAMLAFIIICVCYYQIYFSLNKETRHKDGEYVLARKMTILVATNFLSWTPITFFALTALFHYPLINIRKSKILLVFFYPLNSCANPFLYAILTTNFKKNFISLLSRFGLCKKSARAYQLIYCQPVNCHNIHRPITADTYF</sequence>
<evidence type="ECO:0000256" key="3">
    <source>
        <dbReference type="ARBA" id="ARBA00022475"/>
    </source>
</evidence>
<dbReference type="GO" id="GO:0007189">
    <property type="term" value="P:adenylate cyclase-activating G protein-coupled receptor signaling pathway"/>
    <property type="evidence" value="ECO:0007669"/>
    <property type="project" value="TreeGrafter"/>
</dbReference>
<feature type="transmembrane region" description="Helical" evidence="12">
    <location>
        <begin position="384"/>
        <end position="408"/>
    </location>
</feature>
<dbReference type="GO" id="GO:0009755">
    <property type="term" value="P:hormone-mediated signaling pathway"/>
    <property type="evidence" value="ECO:0007669"/>
    <property type="project" value="TreeGrafter"/>
</dbReference>
<feature type="domain" description="G-protein coupled receptors family 1 profile" evidence="13">
    <location>
        <begin position="363"/>
        <end position="608"/>
    </location>
</feature>
<dbReference type="InterPro" id="IPR032675">
    <property type="entry name" value="LRR_dom_sf"/>
</dbReference>
<keyword evidence="3" id="KW-1003">Cell membrane</keyword>
<evidence type="ECO:0000259" key="13">
    <source>
        <dbReference type="PROSITE" id="PS50262"/>
    </source>
</evidence>
<evidence type="ECO:0000256" key="6">
    <source>
        <dbReference type="ARBA" id="ARBA00022737"/>
    </source>
</evidence>
<keyword evidence="9 12" id="KW-0472">Membrane</keyword>
<gene>
    <name evidence="14" type="ORF">V9T40_002221</name>
</gene>
<evidence type="ECO:0000256" key="7">
    <source>
        <dbReference type="ARBA" id="ARBA00022989"/>
    </source>
</evidence>
<dbReference type="AlphaFoldDB" id="A0AAN9TFU4"/>
<feature type="transmembrane region" description="Helical" evidence="12">
    <location>
        <begin position="348"/>
        <end position="372"/>
    </location>
</feature>
<dbReference type="InterPro" id="IPR017452">
    <property type="entry name" value="GPCR_Rhodpsn_7TM"/>
</dbReference>
<evidence type="ECO:0000256" key="2">
    <source>
        <dbReference type="ARBA" id="ARBA00010663"/>
    </source>
</evidence>
<protein>
    <recommendedName>
        <fullName evidence="13">G-protein coupled receptors family 1 profile domain-containing protein</fullName>
    </recommendedName>
</protein>
<feature type="transmembrane region" description="Helical" evidence="12">
    <location>
        <begin position="470"/>
        <end position="492"/>
    </location>
</feature>
<feature type="transmembrane region" description="Helical" evidence="12">
    <location>
        <begin position="556"/>
        <end position="579"/>
    </location>
</feature>
<dbReference type="PROSITE" id="PS00237">
    <property type="entry name" value="G_PROTEIN_RECEP_F1_1"/>
    <property type="match status" value="1"/>
</dbReference>
<keyword evidence="15" id="KW-1185">Reference proteome</keyword>
<evidence type="ECO:0000256" key="4">
    <source>
        <dbReference type="ARBA" id="ARBA00022614"/>
    </source>
</evidence>
<keyword evidence="8" id="KW-0297">G-protein coupled receptor</keyword>
<dbReference type="Proteomes" id="UP001367676">
    <property type="component" value="Unassembled WGS sequence"/>
</dbReference>
<evidence type="ECO:0000256" key="9">
    <source>
        <dbReference type="ARBA" id="ARBA00023136"/>
    </source>
</evidence>
<dbReference type="Pfam" id="PF13855">
    <property type="entry name" value="LRR_8"/>
    <property type="match status" value="1"/>
</dbReference>
<dbReference type="Pfam" id="PF00001">
    <property type="entry name" value="7tm_1"/>
    <property type="match status" value="1"/>
</dbReference>
<evidence type="ECO:0000313" key="15">
    <source>
        <dbReference type="Proteomes" id="UP001367676"/>
    </source>
</evidence>
<dbReference type="SUPFAM" id="SSF81321">
    <property type="entry name" value="Family A G protein-coupled receptor-like"/>
    <property type="match status" value="1"/>
</dbReference>
<dbReference type="PANTHER" id="PTHR24372:SF74">
    <property type="entry name" value="LP13728P"/>
    <property type="match status" value="1"/>
</dbReference>
<dbReference type="InterPro" id="IPR001611">
    <property type="entry name" value="Leu-rich_rpt"/>
</dbReference>
<keyword evidence="6" id="KW-0677">Repeat</keyword>
<name>A0AAN9TFU4_9HEMI</name>
<organism evidence="14 15">
    <name type="scientific">Parthenolecanium corni</name>
    <dbReference type="NCBI Taxonomy" id="536013"/>
    <lineage>
        <taxon>Eukaryota</taxon>
        <taxon>Metazoa</taxon>
        <taxon>Ecdysozoa</taxon>
        <taxon>Arthropoda</taxon>
        <taxon>Hexapoda</taxon>
        <taxon>Insecta</taxon>
        <taxon>Pterygota</taxon>
        <taxon>Neoptera</taxon>
        <taxon>Paraneoptera</taxon>
        <taxon>Hemiptera</taxon>
        <taxon>Sternorrhyncha</taxon>
        <taxon>Coccoidea</taxon>
        <taxon>Coccidae</taxon>
        <taxon>Parthenolecanium</taxon>
    </lineage>
</organism>
<evidence type="ECO:0000256" key="8">
    <source>
        <dbReference type="ARBA" id="ARBA00023040"/>
    </source>
</evidence>
<proteinExistence type="inferred from homology"/>
<feature type="transmembrane region" description="Helical" evidence="12">
    <location>
        <begin position="591"/>
        <end position="611"/>
    </location>
</feature>
<dbReference type="Gene3D" id="3.80.10.10">
    <property type="entry name" value="Ribonuclease Inhibitor"/>
    <property type="match status" value="1"/>
</dbReference>
<dbReference type="GO" id="GO:0005886">
    <property type="term" value="C:plasma membrane"/>
    <property type="evidence" value="ECO:0007669"/>
    <property type="project" value="UniProtKB-SubCell"/>
</dbReference>
<comment type="subcellular location">
    <subcellularLocation>
        <location evidence="1">Cell membrane</location>
        <topology evidence="1">Multi-pass membrane protein</topology>
    </subcellularLocation>
</comment>
<evidence type="ECO:0000256" key="10">
    <source>
        <dbReference type="ARBA" id="ARBA00023170"/>
    </source>
</evidence>
<dbReference type="PRINTS" id="PR00237">
    <property type="entry name" value="GPCRRHODOPSN"/>
</dbReference>
<comment type="caution">
    <text evidence="14">The sequence shown here is derived from an EMBL/GenBank/DDBJ whole genome shotgun (WGS) entry which is preliminary data.</text>
</comment>
<keyword evidence="10" id="KW-0675">Receptor</keyword>
<dbReference type="EMBL" id="JBBCAQ010000022">
    <property type="protein sequence ID" value="KAK7590608.1"/>
    <property type="molecule type" value="Genomic_DNA"/>
</dbReference>
<dbReference type="GO" id="GO:0008528">
    <property type="term" value="F:G protein-coupled peptide receptor activity"/>
    <property type="evidence" value="ECO:0007669"/>
    <property type="project" value="TreeGrafter"/>
</dbReference>
<reference evidence="14 15" key="1">
    <citation type="submission" date="2024-03" db="EMBL/GenBank/DDBJ databases">
        <title>Adaptation during the transition from Ophiocordyceps entomopathogen to insect associate is accompanied by gene loss and intensified selection.</title>
        <authorList>
            <person name="Ward C.M."/>
            <person name="Onetto C.A."/>
            <person name="Borneman A.R."/>
        </authorList>
    </citation>
    <scope>NUCLEOTIDE SEQUENCE [LARGE SCALE GENOMIC DNA]</scope>
    <source>
        <strain evidence="14">AWRI1</strain>
        <tissue evidence="14">Single Adult Female</tissue>
    </source>
</reference>
<dbReference type="PANTHER" id="PTHR24372">
    <property type="entry name" value="GLYCOPROTEIN HORMONE RECEPTOR"/>
    <property type="match status" value="1"/>
</dbReference>
<evidence type="ECO:0000256" key="1">
    <source>
        <dbReference type="ARBA" id="ARBA00004651"/>
    </source>
</evidence>
<evidence type="ECO:0000256" key="11">
    <source>
        <dbReference type="ARBA" id="ARBA00023224"/>
    </source>
</evidence>
<dbReference type="InterPro" id="IPR000276">
    <property type="entry name" value="GPCR_Rhodpsn"/>
</dbReference>
<keyword evidence="7 12" id="KW-1133">Transmembrane helix</keyword>
<evidence type="ECO:0000256" key="5">
    <source>
        <dbReference type="ARBA" id="ARBA00022692"/>
    </source>
</evidence>
<keyword evidence="11" id="KW-0807">Transducer</keyword>
<keyword evidence="4" id="KW-0433">Leucine-rich repeat</keyword>